<dbReference type="SUPFAM" id="SSF51261">
    <property type="entry name" value="Duplicated hybrid motif"/>
    <property type="match status" value="1"/>
</dbReference>
<reference evidence="4" key="1">
    <citation type="journal article" date="2021" name="PeerJ">
        <title>Extensive microbial diversity within the chicken gut microbiome revealed by metagenomics and culture.</title>
        <authorList>
            <person name="Gilroy R."/>
            <person name="Ravi A."/>
            <person name="Getino M."/>
            <person name="Pursley I."/>
            <person name="Horton D.L."/>
            <person name="Alikhan N.F."/>
            <person name="Baker D."/>
            <person name="Gharbi K."/>
            <person name="Hall N."/>
            <person name="Watson M."/>
            <person name="Adriaenssens E.M."/>
            <person name="Foster-Nyarko E."/>
            <person name="Jarju S."/>
            <person name="Secka A."/>
            <person name="Antonio M."/>
            <person name="Oren A."/>
            <person name="Chaudhuri R.R."/>
            <person name="La Ragione R."/>
            <person name="Hildebrand F."/>
            <person name="Pallen M.J."/>
        </authorList>
    </citation>
    <scope>NUCLEOTIDE SEQUENCE</scope>
    <source>
        <strain evidence="4">CHK193-4272</strain>
    </source>
</reference>
<protein>
    <submittedName>
        <fullName evidence="4">M23 family metallopeptidase</fullName>
    </submittedName>
</protein>
<dbReference type="PANTHER" id="PTHR21666">
    <property type="entry name" value="PEPTIDASE-RELATED"/>
    <property type="match status" value="1"/>
</dbReference>
<gene>
    <name evidence="4" type="ORF">H9746_05025</name>
</gene>
<dbReference type="AlphaFoldDB" id="A0A9D1PHE6"/>
<keyword evidence="2" id="KW-1133">Transmembrane helix</keyword>
<evidence type="ECO:0000313" key="4">
    <source>
        <dbReference type="EMBL" id="HIV62193.1"/>
    </source>
</evidence>
<feature type="domain" description="M23ase beta-sheet core" evidence="3">
    <location>
        <begin position="164"/>
        <end position="263"/>
    </location>
</feature>
<evidence type="ECO:0000313" key="5">
    <source>
        <dbReference type="Proteomes" id="UP000886808"/>
    </source>
</evidence>
<name>A0A9D1PHE6_9FIRM</name>
<dbReference type="CDD" id="cd12797">
    <property type="entry name" value="M23_peptidase"/>
    <property type="match status" value="1"/>
</dbReference>
<evidence type="ECO:0000256" key="1">
    <source>
        <dbReference type="SAM" id="MobiDB-lite"/>
    </source>
</evidence>
<reference evidence="4" key="2">
    <citation type="submission" date="2021-04" db="EMBL/GenBank/DDBJ databases">
        <authorList>
            <person name="Gilroy R."/>
        </authorList>
    </citation>
    <scope>NUCLEOTIDE SEQUENCE</scope>
    <source>
        <strain evidence="4">CHK193-4272</strain>
    </source>
</reference>
<dbReference type="Proteomes" id="UP000886808">
    <property type="component" value="Unassembled WGS sequence"/>
</dbReference>
<feature type="compositionally biased region" description="Low complexity" evidence="1">
    <location>
        <begin position="94"/>
        <end position="120"/>
    </location>
</feature>
<dbReference type="InterPro" id="IPR050570">
    <property type="entry name" value="Cell_wall_metabolism_enzyme"/>
</dbReference>
<dbReference type="InterPro" id="IPR011055">
    <property type="entry name" value="Dup_hybrid_motif"/>
</dbReference>
<sequence>MQKNTRRQTAAQNRGFYIILTVCAIAIAISGYVLFFAPISNEASMDSVEYVPDLPQTTWEPKEDVLQDPIDNLLDDDESLQTSLEDNSLDDTLDTSLETSSEVTEPTINETDETTTSTVSEEPEETEQTASTTPVWVRPTDGEVSQAFSGTKLIYQETFGDWRVHAGTDYAGNAGDHVYAVQNGEVTDVSNDSLWGCSVTIKLSDNRTAIYRGLNEDAKVKTGSKVSAGDVIGTIAELVPAEASQSAHLHFELLDADGVPVDPEA</sequence>
<comment type="caution">
    <text evidence="4">The sequence shown here is derived from an EMBL/GenBank/DDBJ whole genome shotgun (WGS) entry which is preliminary data.</text>
</comment>
<proteinExistence type="predicted"/>
<feature type="transmembrane region" description="Helical" evidence="2">
    <location>
        <begin position="16"/>
        <end position="37"/>
    </location>
</feature>
<dbReference type="InterPro" id="IPR016047">
    <property type="entry name" value="M23ase_b-sheet_dom"/>
</dbReference>
<feature type="region of interest" description="Disordered" evidence="1">
    <location>
        <begin position="83"/>
        <end position="135"/>
    </location>
</feature>
<dbReference type="EMBL" id="DXIE01000031">
    <property type="protein sequence ID" value="HIV62193.1"/>
    <property type="molecule type" value="Genomic_DNA"/>
</dbReference>
<keyword evidence="2" id="KW-0472">Membrane</keyword>
<dbReference type="PANTHER" id="PTHR21666:SF270">
    <property type="entry name" value="MUREIN HYDROLASE ACTIVATOR ENVC"/>
    <property type="match status" value="1"/>
</dbReference>
<dbReference type="GO" id="GO:0004222">
    <property type="term" value="F:metalloendopeptidase activity"/>
    <property type="evidence" value="ECO:0007669"/>
    <property type="project" value="TreeGrafter"/>
</dbReference>
<evidence type="ECO:0000256" key="2">
    <source>
        <dbReference type="SAM" id="Phobius"/>
    </source>
</evidence>
<dbReference type="Pfam" id="PF01551">
    <property type="entry name" value="Peptidase_M23"/>
    <property type="match status" value="1"/>
</dbReference>
<dbReference type="Gene3D" id="2.70.70.10">
    <property type="entry name" value="Glucose Permease (Domain IIA)"/>
    <property type="match status" value="1"/>
</dbReference>
<organism evidence="4 5">
    <name type="scientific">Candidatus Butyricicoccus avistercoris</name>
    <dbReference type="NCBI Taxonomy" id="2838518"/>
    <lineage>
        <taxon>Bacteria</taxon>
        <taxon>Bacillati</taxon>
        <taxon>Bacillota</taxon>
        <taxon>Clostridia</taxon>
        <taxon>Eubacteriales</taxon>
        <taxon>Butyricicoccaceae</taxon>
        <taxon>Butyricicoccus</taxon>
    </lineage>
</organism>
<accession>A0A9D1PHE6</accession>
<keyword evidence="2" id="KW-0812">Transmembrane</keyword>
<evidence type="ECO:0000259" key="3">
    <source>
        <dbReference type="Pfam" id="PF01551"/>
    </source>
</evidence>